<accession>A0A2T7FTF7</accession>
<dbReference type="OrthoDB" id="9800877at2"/>
<reference evidence="2 3" key="1">
    <citation type="submission" date="2018-04" db="EMBL/GenBank/DDBJ databases">
        <title>Pelagivirga bohaiensis gen. nov., sp. nov., a bacterium isolated from the Bohai Sea.</title>
        <authorList>
            <person name="Ji X."/>
        </authorList>
    </citation>
    <scope>NUCLEOTIDE SEQUENCE [LARGE SCALE GENOMIC DNA]</scope>
    <source>
        <strain evidence="2 3">BH-SD16</strain>
    </source>
</reference>
<protein>
    <submittedName>
        <fullName evidence="2">Uncharacterized protein</fullName>
    </submittedName>
</protein>
<keyword evidence="3" id="KW-1185">Reference proteome</keyword>
<feature type="coiled-coil region" evidence="1">
    <location>
        <begin position="37"/>
        <end position="64"/>
    </location>
</feature>
<proteinExistence type="predicted"/>
<sequence>MEIIEKACAQLAGHADHFVQELADEISRADSQRHTELVKLKAKLSTASAEIKTLRAELKRKNAQIKDL</sequence>
<dbReference type="EMBL" id="QCYG01000011">
    <property type="protein sequence ID" value="PVA05445.1"/>
    <property type="molecule type" value="Genomic_DNA"/>
</dbReference>
<evidence type="ECO:0000313" key="2">
    <source>
        <dbReference type="EMBL" id="PVA05445.1"/>
    </source>
</evidence>
<dbReference type="RefSeq" id="WP_108642094.1">
    <property type="nucleotide sequence ID" value="NZ_QCYG01000011.1"/>
</dbReference>
<name>A0A2T7FTF7_9RHOB</name>
<comment type="caution">
    <text evidence="2">The sequence shown here is derived from an EMBL/GenBank/DDBJ whole genome shotgun (WGS) entry which is preliminary data.</text>
</comment>
<organism evidence="2 3">
    <name type="scientific">Thalassorhabdomicrobium marinisediminis</name>
    <dbReference type="NCBI Taxonomy" id="2170577"/>
    <lineage>
        <taxon>Bacteria</taxon>
        <taxon>Pseudomonadati</taxon>
        <taxon>Pseudomonadota</taxon>
        <taxon>Alphaproteobacteria</taxon>
        <taxon>Rhodobacterales</taxon>
        <taxon>Paracoccaceae</taxon>
        <taxon>Thalassorhabdomicrobium</taxon>
    </lineage>
</organism>
<evidence type="ECO:0000313" key="3">
    <source>
        <dbReference type="Proteomes" id="UP000244817"/>
    </source>
</evidence>
<evidence type="ECO:0000256" key="1">
    <source>
        <dbReference type="SAM" id="Coils"/>
    </source>
</evidence>
<dbReference type="Proteomes" id="UP000244817">
    <property type="component" value="Unassembled WGS sequence"/>
</dbReference>
<dbReference type="AlphaFoldDB" id="A0A2T7FTF7"/>
<keyword evidence="1" id="KW-0175">Coiled coil</keyword>
<gene>
    <name evidence="2" type="ORF">DC363_15665</name>
</gene>